<dbReference type="SUPFAM" id="SSF56436">
    <property type="entry name" value="C-type lectin-like"/>
    <property type="match status" value="1"/>
</dbReference>
<keyword evidence="3" id="KW-1185">Reference proteome</keyword>
<dbReference type="EMBL" id="BAAARK010000040">
    <property type="protein sequence ID" value="GAA2687048.1"/>
    <property type="molecule type" value="Genomic_DNA"/>
</dbReference>
<dbReference type="Pfam" id="PF03781">
    <property type="entry name" value="FGE-sulfatase"/>
    <property type="match status" value="1"/>
</dbReference>
<gene>
    <name evidence="2" type="ORF">GCM10009864_70960</name>
</gene>
<dbReference type="PANTHER" id="PTHR23150:SF19">
    <property type="entry name" value="FORMYLGLYCINE-GENERATING ENZYME"/>
    <property type="match status" value="1"/>
</dbReference>
<evidence type="ECO:0000313" key="3">
    <source>
        <dbReference type="Proteomes" id="UP001500994"/>
    </source>
</evidence>
<dbReference type="InterPro" id="IPR016187">
    <property type="entry name" value="CTDL_fold"/>
</dbReference>
<dbReference type="Gene3D" id="3.90.1580.10">
    <property type="entry name" value="paralog of FGE (formylglycine-generating enzyme)"/>
    <property type="match status" value="1"/>
</dbReference>
<evidence type="ECO:0000259" key="1">
    <source>
        <dbReference type="Pfam" id="PF03781"/>
    </source>
</evidence>
<dbReference type="Proteomes" id="UP001500994">
    <property type="component" value="Unassembled WGS sequence"/>
</dbReference>
<proteinExistence type="predicted"/>
<accession>A0ABP6FCR7</accession>
<dbReference type="RefSeq" id="WP_344583511.1">
    <property type="nucleotide sequence ID" value="NZ_BAAARK010000040.1"/>
</dbReference>
<evidence type="ECO:0000313" key="2">
    <source>
        <dbReference type="EMBL" id="GAA2687048.1"/>
    </source>
</evidence>
<dbReference type="InterPro" id="IPR005532">
    <property type="entry name" value="SUMF_dom"/>
</dbReference>
<dbReference type="InterPro" id="IPR051043">
    <property type="entry name" value="Sulfatase_Mod_Factor_Kinase"/>
</dbReference>
<name>A0ABP6FCR7_9ACTN</name>
<organism evidence="2 3">
    <name type="scientific">Streptomyces lunalinharesii</name>
    <dbReference type="NCBI Taxonomy" id="333384"/>
    <lineage>
        <taxon>Bacteria</taxon>
        <taxon>Bacillati</taxon>
        <taxon>Actinomycetota</taxon>
        <taxon>Actinomycetes</taxon>
        <taxon>Kitasatosporales</taxon>
        <taxon>Streptomycetaceae</taxon>
        <taxon>Streptomyces</taxon>
    </lineage>
</organism>
<comment type="caution">
    <text evidence="2">The sequence shown here is derived from an EMBL/GenBank/DDBJ whole genome shotgun (WGS) entry which is preliminary data.</text>
</comment>
<dbReference type="InterPro" id="IPR042095">
    <property type="entry name" value="SUMF_sf"/>
</dbReference>
<protein>
    <recommendedName>
        <fullName evidence="1">Sulfatase-modifying factor enzyme-like domain-containing protein</fullName>
    </recommendedName>
</protein>
<feature type="domain" description="Sulfatase-modifying factor enzyme-like" evidence="1">
    <location>
        <begin position="115"/>
        <end position="305"/>
    </location>
</feature>
<dbReference type="PANTHER" id="PTHR23150">
    <property type="entry name" value="SULFATASE MODIFYING FACTOR 1, 2"/>
    <property type="match status" value="1"/>
</dbReference>
<reference evidence="3" key="1">
    <citation type="journal article" date="2019" name="Int. J. Syst. Evol. Microbiol.">
        <title>The Global Catalogue of Microorganisms (GCM) 10K type strain sequencing project: providing services to taxonomists for standard genome sequencing and annotation.</title>
        <authorList>
            <consortium name="The Broad Institute Genomics Platform"/>
            <consortium name="The Broad Institute Genome Sequencing Center for Infectious Disease"/>
            <person name="Wu L."/>
            <person name="Ma J."/>
        </authorList>
    </citation>
    <scope>NUCLEOTIDE SEQUENCE [LARGE SCALE GENOMIC DNA]</scope>
    <source>
        <strain evidence="3">JCM 16374</strain>
    </source>
</reference>
<sequence length="316" mass="35237">MPVVTQWTGRETLALRKAMRLPIVDFAARLQISDRMVVKWESGGEAVVPRMVNQAGLDTLLEQASPEVTARFVALLAPEDASVPRQVVVEADEFTETQIGEYVRHPRDGKMMAKVPGGIFLAGQDSEPNWVDAFWIDAHPVTNADWARYCAATGTTPPRHWPDGRCPRELYDHPVVWVTHEQATAYARWAHKALPSTLQWEKAARGTSGSIWPWGDQRTTAKCNVKETCIGATTPVSTYHSGISEYGVYDMIGNVWEWCADETTKGRYELKGGAWTTPFFRGEPSMYNDADGIVMADDDTGFRCVATPESMPRNRS</sequence>